<feature type="region of interest" description="Disordered" evidence="3">
    <location>
        <begin position="1"/>
        <end position="50"/>
    </location>
</feature>
<protein>
    <submittedName>
        <fullName evidence="6">Peptidase M16</fullName>
    </submittedName>
</protein>
<dbReference type="Pfam" id="PF05193">
    <property type="entry name" value="Peptidase_M16_C"/>
    <property type="match status" value="1"/>
</dbReference>
<evidence type="ECO:0000259" key="5">
    <source>
        <dbReference type="Pfam" id="PF05193"/>
    </source>
</evidence>
<dbReference type="PANTHER" id="PTHR11851:SF49">
    <property type="entry name" value="MITOCHONDRIAL-PROCESSING PEPTIDASE SUBUNIT ALPHA"/>
    <property type="match status" value="1"/>
</dbReference>
<evidence type="ECO:0000256" key="3">
    <source>
        <dbReference type="SAM" id="MobiDB-lite"/>
    </source>
</evidence>
<dbReference type="PANTHER" id="PTHR11851">
    <property type="entry name" value="METALLOPROTEASE"/>
    <property type="match status" value="1"/>
</dbReference>
<gene>
    <name evidence="6" type="ORF">DLJ59_05565</name>
</gene>
<evidence type="ECO:0000259" key="4">
    <source>
        <dbReference type="Pfam" id="PF00675"/>
    </source>
</evidence>
<organism evidence="6 7">
    <name type="scientific">Micromonospora inaquosa</name>
    <dbReference type="NCBI Taxonomy" id="2203716"/>
    <lineage>
        <taxon>Bacteria</taxon>
        <taxon>Bacillati</taxon>
        <taxon>Actinomycetota</taxon>
        <taxon>Actinomycetes</taxon>
        <taxon>Micromonosporales</taxon>
        <taxon>Micromonosporaceae</taxon>
        <taxon>Micromonospora</taxon>
    </lineage>
</organism>
<keyword evidence="7" id="KW-1185">Reference proteome</keyword>
<dbReference type="GO" id="GO:0046872">
    <property type="term" value="F:metal ion binding"/>
    <property type="evidence" value="ECO:0007669"/>
    <property type="project" value="InterPro"/>
</dbReference>
<evidence type="ECO:0000256" key="1">
    <source>
        <dbReference type="ARBA" id="ARBA00007261"/>
    </source>
</evidence>
<sequence length="475" mass="50652">MSRAFSAPFPPDRRGVASTGWQAGESSRARGTGAGRSGGTARAVTRTLSDDPLGGTVRRTVLPSGLRVLTEAIPAMRSVSFGIWVAVGSRDETGPQAGAAHFLEHLLFKGTHKRTALEISSQIEAVGGETNAFTTKEYTCYYARVLDEDLPLAIDVMCDLVADSLLEPADVETERGVILEEIAMHDDEPGDEVHDLFVQAVYGDHPLGRLISGTAETVTPMTRRQIQSFYRGRYTAPQIVIAAAGNLDHAAVVKLVRQAVRGTPLDSDPASPAPHRAATPAVRTKPATTVVEPKETEQAHVILGCTGIDRLDDRRFALGVLNNVLGGGMSSRLFQEIREQRGLAYSVYSYASQYADSGLFAVYAGCAPGKVDEVLALTRAELARVAADGLTEAEVARGKGMSKGSFVLGLEDTGSRMSRLAKGELLYGDLMPVDELLRRVDEVSVEDVNVLAAELLSRPMSLAVVGPFGAGDFAV</sequence>
<evidence type="ECO:0000256" key="2">
    <source>
        <dbReference type="RuleBase" id="RU004447"/>
    </source>
</evidence>
<comment type="similarity">
    <text evidence="1 2">Belongs to the peptidase M16 family.</text>
</comment>
<dbReference type="AlphaFoldDB" id="A0A3N9WZM8"/>
<feature type="region of interest" description="Disordered" evidence="3">
    <location>
        <begin position="264"/>
        <end position="285"/>
    </location>
</feature>
<dbReference type="GO" id="GO:0006508">
    <property type="term" value="P:proteolysis"/>
    <property type="evidence" value="ECO:0007669"/>
    <property type="project" value="InterPro"/>
</dbReference>
<feature type="domain" description="Peptidase M16 C-terminal" evidence="5">
    <location>
        <begin position="221"/>
        <end position="399"/>
    </location>
</feature>
<dbReference type="EMBL" id="QGSZ01000141">
    <property type="protein sequence ID" value="RQX06219.1"/>
    <property type="molecule type" value="Genomic_DNA"/>
</dbReference>
<dbReference type="SUPFAM" id="SSF63411">
    <property type="entry name" value="LuxS/MPP-like metallohydrolase"/>
    <property type="match status" value="2"/>
</dbReference>
<feature type="domain" description="Peptidase M16 N-terminal" evidence="4">
    <location>
        <begin position="67"/>
        <end position="214"/>
    </location>
</feature>
<dbReference type="Gene3D" id="3.30.830.10">
    <property type="entry name" value="Metalloenzyme, LuxS/M16 peptidase-like"/>
    <property type="match status" value="2"/>
</dbReference>
<dbReference type="InterPro" id="IPR001431">
    <property type="entry name" value="Pept_M16_Zn_BS"/>
</dbReference>
<proteinExistence type="inferred from homology"/>
<dbReference type="Proteomes" id="UP000282312">
    <property type="component" value="Unassembled WGS sequence"/>
</dbReference>
<dbReference type="InterPro" id="IPR050361">
    <property type="entry name" value="MPP/UQCRC_Complex"/>
</dbReference>
<dbReference type="InterPro" id="IPR011249">
    <property type="entry name" value="Metalloenz_LuxS/M16"/>
</dbReference>
<comment type="caution">
    <text evidence="6">The sequence shown here is derived from an EMBL/GenBank/DDBJ whole genome shotgun (WGS) entry which is preliminary data.</text>
</comment>
<dbReference type="FunFam" id="3.30.830.10:FF:000008">
    <property type="entry name" value="Mitochondrial-processing peptidase subunit beta"/>
    <property type="match status" value="1"/>
</dbReference>
<name>A0A3N9WZM8_9ACTN</name>
<accession>A0A3N9WZM8</accession>
<dbReference type="GO" id="GO:0004222">
    <property type="term" value="F:metalloendopeptidase activity"/>
    <property type="evidence" value="ECO:0007669"/>
    <property type="project" value="InterPro"/>
</dbReference>
<dbReference type="InterPro" id="IPR007863">
    <property type="entry name" value="Peptidase_M16_C"/>
</dbReference>
<evidence type="ECO:0000313" key="6">
    <source>
        <dbReference type="EMBL" id="RQX06219.1"/>
    </source>
</evidence>
<reference evidence="6 7" key="1">
    <citation type="submission" date="2018-05" db="EMBL/GenBank/DDBJ databases">
        <title>Micromonospora from Atacama Desert.</title>
        <authorList>
            <person name="Carro L."/>
            <person name="Goodfellow M."/>
            <person name="Klenk H.-P."/>
        </authorList>
    </citation>
    <scope>NUCLEOTIDE SEQUENCE [LARGE SCALE GENOMIC DNA]</scope>
    <source>
        <strain evidence="6 7">LB39</strain>
    </source>
</reference>
<evidence type="ECO:0000313" key="7">
    <source>
        <dbReference type="Proteomes" id="UP000282312"/>
    </source>
</evidence>
<dbReference type="InterPro" id="IPR011765">
    <property type="entry name" value="Pept_M16_N"/>
</dbReference>
<dbReference type="OrthoDB" id="9811314at2"/>
<dbReference type="Pfam" id="PF00675">
    <property type="entry name" value="Peptidase_M16"/>
    <property type="match status" value="1"/>
</dbReference>
<dbReference type="PROSITE" id="PS00143">
    <property type="entry name" value="INSULINASE"/>
    <property type="match status" value="1"/>
</dbReference>
<dbReference type="RefSeq" id="WP_124771423.1">
    <property type="nucleotide sequence ID" value="NZ_JBEZFR010000009.1"/>
</dbReference>